<name>A0A8H6U4C6_9AGAR</name>
<dbReference type="EMBL" id="JACAZH010000072">
    <property type="protein sequence ID" value="KAF7328657.1"/>
    <property type="molecule type" value="Genomic_DNA"/>
</dbReference>
<keyword evidence="2" id="KW-1185">Reference proteome</keyword>
<organism evidence="1 2">
    <name type="scientific">Mycena sanguinolenta</name>
    <dbReference type="NCBI Taxonomy" id="230812"/>
    <lineage>
        <taxon>Eukaryota</taxon>
        <taxon>Fungi</taxon>
        <taxon>Dikarya</taxon>
        <taxon>Basidiomycota</taxon>
        <taxon>Agaricomycotina</taxon>
        <taxon>Agaricomycetes</taxon>
        <taxon>Agaricomycetidae</taxon>
        <taxon>Agaricales</taxon>
        <taxon>Marasmiineae</taxon>
        <taxon>Mycenaceae</taxon>
        <taxon>Mycena</taxon>
    </lineage>
</organism>
<dbReference type="SUPFAM" id="SSF56801">
    <property type="entry name" value="Acetyl-CoA synthetase-like"/>
    <property type="match status" value="1"/>
</dbReference>
<dbReference type="Gene3D" id="3.40.50.980">
    <property type="match status" value="1"/>
</dbReference>
<dbReference type="AlphaFoldDB" id="A0A8H6U4C6"/>
<reference evidence="1" key="1">
    <citation type="submission" date="2020-05" db="EMBL/GenBank/DDBJ databases">
        <title>Mycena genomes resolve the evolution of fungal bioluminescence.</title>
        <authorList>
            <person name="Tsai I.J."/>
        </authorList>
    </citation>
    <scope>NUCLEOTIDE SEQUENCE</scope>
    <source>
        <strain evidence="1">160909Yilan</strain>
    </source>
</reference>
<dbReference type="Proteomes" id="UP000623467">
    <property type="component" value="Unassembled WGS sequence"/>
</dbReference>
<sequence length="316" mass="35018">MSEFNCHICLSKLSLRQVSRPHMRPLLLQPHASRTFSEQTPYARTAARPISGGALLPDLPGKTSRATCARCRRGHRAHGRRREGQSVRTAQLKLRQVAKEMQEREEATAELLAALATEIGGPKKQLEGMDELHSGASLVITAEDGIAKIRAMFHELGIPREEGDRRTIVLGLPWRFEGPLAHETAYLCHCSGITSKPKTTHQNITTILDVIQPFFLRLGQRHRPQLYASIPDLPICALAILLHLPFTRFKILFVVIVPPVLVVLTRYPAAEKCDLSSLKYMLCGAALGAEVVKQVKGPAPGKAAAWCNNFARIWSH</sequence>
<gene>
    <name evidence="1" type="ORF">MSAN_02474500</name>
</gene>
<comment type="caution">
    <text evidence="1">The sequence shown here is derived from an EMBL/GenBank/DDBJ whole genome shotgun (WGS) entry which is preliminary data.</text>
</comment>
<dbReference type="OrthoDB" id="6105938at2759"/>
<evidence type="ECO:0000313" key="2">
    <source>
        <dbReference type="Proteomes" id="UP000623467"/>
    </source>
</evidence>
<proteinExistence type="predicted"/>
<evidence type="ECO:0000313" key="1">
    <source>
        <dbReference type="EMBL" id="KAF7328657.1"/>
    </source>
</evidence>
<protein>
    <submittedName>
        <fullName evidence="1">AMP binding protein</fullName>
    </submittedName>
</protein>
<accession>A0A8H6U4C6</accession>